<dbReference type="OrthoDB" id="5448848at2"/>
<proteinExistence type="predicted"/>
<dbReference type="EMBL" id="RWYU02000008">
    <property type="protein sequence ID" value="RYJ60859.1"/>
    <property type="molecule type" value="Genomic_DNA"/>
</dbReference>
<sequence length="471" mass="50310">MRGALLRSGKSETFTALGETGQPVYRAALQLREAIRRKDAGLVEHLAIPQSDELGNQIDWYSGISGDVIPWTSATEEERAPAREQLEKLKMALDDLSARFLGSDPADQKGDKAVFGKLLKRVIYFPDESFVYLVNGKPVLTFWGFQHADADRSLEPLHCLYPRSEPEPIAPRMPTPAAIVPAPLAAALKPAPIAVRPWWRRWWWLWPLLLLLLTLLLLSLLRGCMPNADLPGVPKLGLPSLSTPALPTASLPAGGLGLNGSGVGTSGGSGAPGLPGSPEGSTDSPAVEPAGPGHEPEPSEEPAEEPIAPTAPEAESEKEPEQPADEPQAEPQQPSEQPQPPQLPQDPQEPLRIPEQAGNGPADFLNGDWRAGAGIQDRRTGKPLRLQYRFADGKGEVTVRRPDGVDCSGPVTAAMNDGSLAIDSHGQAACADGSNYDMPQVTCAKGAQSIADCTGSYGNERFPMSMRRAGE</sequence>
<dbReference type="Proteomes" id="UP000282800">
    <property type="component" value="Unassembled WGS sequence"/>
</dbReference>
<evidence type="ECO:0000313" key="3">
    <source>
        <dbReference type="EMBL" id="RYJ60859.1"/>
    </source>
</evidence>
<feature type="transmembrane region" description="Helical" evidence="2">
    <location>
        <begin position="202"/>
        <end position="221"/>
    </location>
</feature>
<gene>
    <name evidence="3" type="ORF">EJA06_019355</name>
</gene>
<evidence type="ECO:0000256" key="1">
    <source>
        <dbReference type="SAM" id="MobiDB-lite"/>
    </source>
</evidence>
<feature type="region of interest" description="Disordered" evidence="1">
    <location>
        <begin position="257"/>
        <end position="382"/>
    </location>
</feature>
<evidence type="ECO:0000256" key="2">
    <source>
        <dbReference type="SAM" id="Phobius"/>
    </source>
</evidence>
<dbReference type="AlphaFoldDB" id="A0A482U175"/>
<comment type="caution">
    <text evidence="3">The sequence shown here is derived from an EMBL/GenBank/DDBJ whole genome shotgun (WGS) entry which is preliminary data.</text>
</comment>
<accession>A0A482U175</accession>
<feature type="compositionally biased region" description="Gly residues" evidence="1">
    <location>
        <begin position="257"/>
        <end position="273"/>
    </location>
</feature>
<feature type="compositionally biased region" description="Low complexity" evidence="1">
    <location>
        <begin position="274"/>
        <end position="293"/>
    </location>
</feature>
<reference evidence="3 4" key="1">
    <citation type="submission" date="2019-01" db="EMBL/GenBank/DDBJ databases">
        <title>High-quality draft genome of. Pseudomonas songnenensis str. L103, a full-fledged denitrifier isolated from 100 meters deep aquifer in a heavily nitrogen fertilized agricultural area.</title>
        <authorList>
            <person name="Liu M."/>
            <person name="Liu B."/>
        </authorList>
    </citation>
    <scope>NUCLEOTIDE SEQUENCE [LARGE SCALE GENOMIC DNA]</scope>
    <source>
        <strain evidence="3 4">L103</strain>
    </source>
</reference>
<dbReference type="InterPro" id="IPR047774">
    <property type="entry name" value="SrfA-like"/>
</dbReference>
<dbReference type="RefSeq" id="WP_126190413.1">
    <property type="nucleotide sequence ID" value="NZ_RWYU02000008.1"/>
</dbReference>
<evidence type="ECO:0000313" key="4">
    <source>
        <dbReference type="Proteomes" id="UP000282800"/>
    </source>
</evidence>
<keyword evidence="2" id="KW-0472">Membrane</keyword>
<name>A0A482U175_9PSED</name>
<keyword evidence="2" id="KW-0812">Transmembrane</keyword>
<organism evidence="3 4">
    <name type="scientific">Pseudomonas songnenensis</name>
    <dbReference type="NCBI Taxonomy" id="1176259"/>
    <lineage>
        <taxon>Bacteria</taxon>
        <taxon>Pseudomonadati</taxon>
        <taxon>Pseudomonadota</taxon>
        <taxon>Gammaproteobacteria</taxon>
        <taxon>Pseudomonadales</taxon>
        <taxon>Pseudomonadaceae</taxon>
        <taxon>Pseudomonas</taxon>
    </lineage>
</organism>
<protein>
    <recommendedName>
        <fullName evidence="5">Breakpoint cluster region protein</fullName>
    </recommendedName>
</protein>
<evidence type="ECO:0008006" key="5">
    <source>
        <dbReference type="Google" id="ProtNLM"/>
    </source>
</evidence>
<keyword evidence="2" id="KW-1133">Transmembrane helix</keyword>
<dbReference type="NCBIfam" id="NF040486">
    <property type="entry name" value="SrfA_fam"/>
    <property type="match status" value="1"/>
</dbReference>